<evidence type="ECO:0000259" key="14">
    <source>
        <dbReference type="PROSITE" id="PS50879"/>
    </source>
</evidence>
<evidence type="ECO:0000256" key="2">
    <source>
        <dbReference type="ARBA" id="ARBA00001946"/>
    </source>
</evidence>
<evidence type="ECO:0000256" key="13">
    <source>
        <dbReference type="PIRSR" id="PIRSR037839-1"/>
    </source>
</evidence>
<gene>
    <name evidence="15" type="primary">rnhA</name>
    <name evidence="15" type="ORF">TRIP_D420134</name>
</gene>
<evidence type="ECO:0000256" key="7">
    <source>
        <dbReference type="ARBA" id="ARBA00022722"/>
    </source>
</evidence>
<protein>
    <recommendedName>
        <fullName evidence="6 12">Ribonuclease H</fullName>
        <ecNumber evidence="5 12">3.1.26.4</ecNumber>
    </recommendedName>
</protein>
<dbReference type="EC" id="3.1.26.4" evidence="5 12"/>
<comment type="similarity">
    <text evidence="4 12">Belongs to the RNase H family.</text>
</comment>
<feature type="binding site" evidence="13">
    <location>
        <position position="128"/>
    </location>
    <ligand>
        <name>Mg(2+)</name>
        <dbReference type="ChEBI" id="CHEBI:18420"/>
        <label>2</label>
    </ligand>
</feature>
<evidence type="ECO:0000256" key="3">
    <source>
        <dbReference type="ARBA" id="ARBA00004065"/>
    </source>
</evidence>
<keyword evidence="11 12" id="KW-0460">Magnesium</keyword>
<dbReference type="InterPro" id="IPR002156">
    <property type="entry name" value="RNaseH_domain"/>
</dbReference>
<dbReference type="PROSITE" id="PS50879">
    <property type="entry name" value="RNASE_H_1"/>
    <property type="match status" value="1"/>
</dbReference>
<dbReference type="Gene3D" id="3.40.970.10">
    <property type="entry name" value="Ribonuclease H1, N-terminal domain"/>
    <property type="match status" value="1"/>
</dbReference>
<evidence type="ECO:0000256" key="8">
    <source>
        <dbReference type="ARBA" id="ARBA00022723"/>
    </source>
</evidence>
<dbReference type="EMBL" id="UPXZ01000037">
    <property type="protein sequence ID" value="VBB47276.1"/>
    <property type="molecule type" value="Genomic_DNA"/>
</dbReference>
<keyword evidence="7 12" id="KW-0540">Nuclease</keyword>
<comment type="subcellular location">
    <subcellularLocation>
        <location evidence="12">Cytoplasm</location>
    </subcellularLocation>
</comment>
<evidence type="ECO:0000256" key="5">
    <source>
        <dbReference type="ARBA" id="ARBA00012180"/>
    </source>
</evidence>
<dbReference type="Pfam" id="PF01693">
    <property type="entry name" value="Cauli_VI"/>
    <property type="match status" value="1"/>
</dbReference>
<accession>A0A653AHG6</accession>
<dbReference type="PANTHER" id="PTHR10642">
    <property type="entry name" value="RIBONUCLEASE H1"/>
    <property type="match status" value="1"/>
</dbReference>
<dbReference type="GO" id="GO:0005737">
    <property type="term" value="C:cytoplasm"/>
    <property type="evidence" value="ECO:0007669"/>
    <property type="project" value="UniProtKB-SubCell"/>
</dbReference>
<dbReference type="InterPro" id="IPR017290">
    <property type="entry name" value="RNase_H_bac"/>
</dbReference>
<dbReference type="FunFam" id="3.40.970.10:FF:000002">
    <property type="entry name" value="Ribonuclease H"/>
    <property type="match status" value="1"/>
</dbReference>
<comment type="cofactor">
    <cofactor evidence="13">
        <name>Mn(2+)</name>
        <dbReference type="ChEBI" id="CHEBI:29035"/>
    </cofactor>
    <cofactor evidence="13">
        <name>Mg(2+)</name>
        <dbReference type="ChEBI" id="CHEBI:18420"/>
    </cofactor>
    <text evidence="13">Binds 2 metal ions per subunit. Manganese or magnesium.</text>
</comment>
<feature type="domain" description="RNase H type-1" evidence="14">
    <location>
        <begin position="81"/>
        <end position="215"/>
    </location>
</feature>
<dbReference type="SUPFAM" id="SSF53098">
    <property type="entry name" value="Ribonuclease H-like"/>
    <property type="match status" value="1"/>
</dbReference>
<dbReference type="InterPro" id="IPR037056">
    <property type="entry name" value="RNase_H1_N_sf"/>
</dbReference>
<evidence type="ECO:0000256" key="9">
    <source>
        <dbReference type="ARBA" id="ARBA00022759"/>
    </source>
</evidence>
<dbReference type="InterPro" id="IPR009027">
    <property type="entry name" value="Ribosomal_bL9/RNase_H1_N"/>
</dbReference>
<dbReference type="GO" id="GO:0046872">
    <property type="term" value="F:metal ion binding"/>
    <property type="evidence" value="ECO:0007669"/>
    <property type="project" value="UniProtKB-KW"/>
</dbReference>
<dbReference type="AlphaFoldDB" id="A0A653AHG6"/>
<evidence type="ECO:0000256" key="6">
    <source>
        <dbReference type="ARBA" id="ARBA00017721"/>
    </source>
</evidence>
<evidence type="ECO:0000256" key="4">
    <source>
        <dbReference type="ARBA" id="ARBA00005300"/>
    </source>
</evidence>
<comment type="function">
    <text evidence="3 12">Endonuclease that specifically degrades the RNA of RNA-DNA hybrids.</text>
</comment>
<evidence type="ECO:0000256" key="1">
    <source>
        <dbReference type="ARBA" id="ARBA00000077"/>
    </source>
</evidence>
<feature type="binding site" evidence="13">
    <location>
        <position position="151"/>
    </location>
    <ligand>
        <name>Mg(2+)</name>
        <dbReference type="ChEBI" id="CHEBI:18420"/>
        <label>2</label>
    </ligand>
</feature>
<dbReference type="InterPro" id="IPR050092">
    <property type="entry name" value="RNase_H"/>
</dbReference>
<comment type="cofactor">
    <cofactor evidence="2">
        <name>Mg(2+)</name>
        <dbReference type="ChEBI" id="CHEBI:18420"/>
    </cofactor>
</comment>
<keyword evidence="12" id="KW-0963">Cytoplasm</keyword>
<dbReference type="Pfam" id="PF00075">
    <property type="entry name" value="RNase_H"/>
    <property type="match status" value="1"/>
</dbReference>
<dbReference type="PIRSF" id="PIRSF037839">
    <property type="entry name" value="Ribonuclease_H"/>
    <property type="match status" value="1"/>
</dbReference>
<dbReference type="InterPro" id="IPR036397">
    <property type="entry name" value="RNaseH_sf"/>
</dbReference>
<proteinExistence type="inferred from homology"/>
<dbReference type="PANTHER" id="PTHR10642:SF26">
    <property type="entry name" value="RIBONUCLEASE H1"/>
    <property type="match status" value="1"/>
</dbReference>
<feature type="binding site" evidence="13">
    <location>
        <position position="211"/>
    </location>
    <ligand>
        <name>Mg(2+)</name>
        <dbReference type="ChEBI" id="CHEBI:18420"/>
        <label>1</label>
    </ligand>
</feature>
<evidence type="ECO:0000256" key="11">
    <source>
        <dbReference type="ARBA" id="ARBA00022842"/>
    </source>
</evidence>
<keyword evidence="8 12" id="KW-0479">Metal-binding</keyword>
<evidence type="ECO:0000256" key="10">
    <source>
        <dbReference type="ARBA" id="ARBA00022801"/>
    </source>
</evidence>
<dbReference type="Gene3D" id="3.30.420.10">
    <property type="entry name" value="Ribonuclease H-like superfamily/Ribonuclease H"/>
    <property type="match status" value="1"/>
</dbReference>
<dbReference type="GO" id="GO:0004523">
    <property type="term" value="F:RNA-DNA hybrid ribonuclease activity"/>
    <property type="evidence" value="ECO:0007669"/>
    <property type="project" value="UniProtKB-UniRule"/>
</dbReference>
<dbReference type="GO" id="GO:0003676">
    <property type="term" value="F:nucleic acid binding"/>
    <property type="evidence" value="ECO:0007669"/>
    <property type="project" value="UniProtKB-UniRule"/>
</dbReference>
<dbReference type="GO" id="GO:0043137">
    <property type="term" value="P:DNA replication, removal of RNA primer"/>
    <property type="evidence" value="ECO:0007669"/>
    <property type="project" value="TreeGrafter"/>
</dbReference>
<keyword evidence="9 12" id="KW-0255">Endonuclease</keyword>
<dbReference type="InterPro" id="IPR011320">
    <property type="entry name" value="RNase_H1_N"/>
</dbReference>
<evidence type="ECO:0000313" key="15">
    <source>
        <dbReference type="EMBL" id="VBB47276.1"/>
    </source>
</evidence>
<reference evidence="15" key="1">
    <citation type="submission" date="2018-07" db="EMBL/GenBank/DDBJ databases">
        <authorList>
            <consortium name="Genoscope - CEA"/>
            <person name="William W."/>
        </authorList>
    </citation>
    <scope>NUCLEOTIDE SEQUENCE</scope>
    <source>
        <strain evidence="15">IK1</strain>
    </source>
</reference>
<dbReference type="InterPro" id="IPR012337">
    <property type="entry name" value="RNaseH-like_sf"/>
</dbReference>
<dbReference type="SUPFAM" id="SSF55658">
    <property type="entry name" value="L9 N-domain-like"/>
    <property type="match status" value="1"/>
</dbReference>
<organism evidence="15">
    <name type="scientific">uncultured Paludibacter sp</name>
    <dbReference type="NCBI Taxonomy" id="497635"/>
    <lineage>
        <taxon>Bacteria</taxon>
        <taxon>Pseudomonadati</taxon>
        <taxon>Bacteroidota</taxon>
        <taxon>Bacteroidia</taxon>
        <taxon>Bacteroidales</taxon>
        <taxon>Paludibacteraceae</taxon>
        <taxon>Paludibacter</taxon>
        <taxon>environmental samples</taxon>
    </lineage>
</organism>
<comment type="catalytic activity">
    <reaction evidence="1 12">
        <text>Endonucleolytic cleavage to 5'-phosphomonoester.</text>
        <dbReference type="EC" id="3.1.26.4"/>
    </reaction>
</comment>
<keyword evidence="13" id="KW-0464">Manganese</keyword>
<sequence>MSKKKEKYYTVWNGNKTGVFCSWKECSDQIKGFPDAKYKSFDTRTEAEEAFSRHWSEFINLQKSENKTIKKSYLDLPVEKQPIRESICVDAACSGNPGKMEYRGVDFKTGMEIFRQGPYEKGTNNIGEFLAIVHALALVKNYEIPIPIYSDSKIAIGWIAQKKCKTKLEENSKNNQLFSIIERAEKWLRENSYKNPILKWQTEIWGEIPADFGRK</sequence>
<keyword evidence="10 12" id="KW-0378">Hydrolase</keyword>
<name>A0A653AHG6_9BACT</name>
<evidence type="ECO:0000256" key="12">
    <source>
        <dbReference type="PIRNR" id="PIRNR037839"/>
    </source>
</evidence>
<feature type="binding site" evidence="13">
    <location>
        <position position="90"/>
    </location>
    <ligand>
        <name>Mg(2+)</name>
        <dbReference type="ChEBI" id="CHEBI:18420"/>
        <label>1</label>
    </ligand>
</feature>